<evidence type="ECO:0008006" key="4">
    <source>
        <dbReference type="Google" id="ProtNLM"/>
    </source>
</evidence>
<protein>
    <recommendedName>
        <fullName evidence="4">Protein TIC 214</fullName>
    </recommendedName>
</protein>
<reference evidence="2" key="1">
    <citation type="submission" date="2022-08" db="EMBL/GenBank/DDBJ databases">
        <authorList>
            <person name="Gutierrez-Valencia J."/>
        </authorList>
    </citation>
    <scope>NUCLEOTIDE SEQUENCE</scope>
</reference>
<comment type="caution">
    <text evidence="2">The sequence shown here is derived from an EMBL/GenBank/DDBJ whole genome shotgun (WGS) entry which is preliminary data.</text>
</comment>
<feature type="region of interest" description="Disordered" evidence="1">
    <location>
        <begin position="1"/>
        <end position="22"/>
    </location>
</feature>
<accession>A0AAV0P0N9</accession>
<organism evidence="2 3">
    <name type="scientific">Linum tenue</name>
    <dbReference type="NCBI Taxonomy" id="586396"/>
    <lineage>
        <taxon>Eukaryota</taxon>
        <taxon>Viridiplantae</taxon>
        <taxon>Streptophyta</taxon>
        <taxon>Embryophyta</taxon>
        <taxon>Tracheophyta</taxon>
        <taxon>Spermatophyta</taxon>
        <taxon>Magnoliopsida</taxon>
        <taxon>eudicotyledons</taxon>
        <taxon>Gunneridae</taxon>
        <taxon>Pentapetalae</taxon>
        <taxon>rosids</taxon>
        <taxon>fabids</taxon>
        <taxon>Malpighiales</taxon>
        <taxon>Linaceae</taxon>
        <taxon>Linum</taxon>
    </lineage>
</organism>
<gene>
    <name evidence="2" type="ORF">LITE_LOCUS36163</name>
</gene>
<dbReference type="AlphaFoldDB" id="A0AAV0P0N9"/>
<sequence length="232" mass="27804">MEENFGESTMKSRKKNQDKSNREAELDFFLKRREINLDILMIQRGLTLTELMKKGILIIEPERLPVKKNGKLIMYHMINILLVHKNKQKMNQRYKEKNYVNKEKFPESIERDQSRIGNIEKKDYDLLVPENILSPKRRRELRILISLNSKSKKNNAIHKNIGILNNKNLKHDCHILKPFDRKKGGGTNLKFFLWPNYRLEDLACMNRYWFDANNGSRFSMVRIRIYPRLKSR</sequence>
<evidence type="ECO:0000313" key="2">
    <source>
        <dbReference type="EMBL" id="CAI0464371.1"/>
    </source>
</evidence>
<evidence type="ECO:0000256" key="1">
    <source>
        <dbReference type="SAM" id="MobiDB-lite"/>
    </source>
</evidence>
<dbReference type="EMBL" id="CAMGYJ010000008">
    <property type="protein sequence ID" value="CAI0464371.1"/>
    <property type="molecule type" value="Genomic_DNA"/>
</dbReference>
<evidence type="ECO:0000313" key="3">
    <source>
        <dbReference type="Proteomes" id="UP001154282"/>
    </source>
</evidence>
<dbReference type="Proteomes" id="UP001154282">
    <property type="component" value="Unassembled WGS sequence"/>
</dbReference>
<proteinExistence type="predicted"/>
<keyword evidence="3" id="KW-1185">Reference proteome</keyword>
<name>A0AAV0P0N9_9ROSI</name>